<dbReference type="Pfam" id="PF11866">
    <property type="entry name" value="DUF3386"/>
    <property type="match status" value="1"/>
</dbReference>
<evidence type="ECO:0008006" key="3">
    <source>
        <dbReference type="Google" id="ProtNLM"/>
    </source>
</evidence>
<gene>
    <name evidence="1" type="ORF">C7K55_12000</name>
</gene>
<organism evidence="1 2">
    <name type="scientific">Cyanobium usitatum str. Tous</name>
    <dbReference type="NCBI Taxonomy" id="2116684"/>
    <lineage>
        <taxon>Bacteria</taxon>
        <taxon>Bacillati</taxon>
        <taxon>Cyanobacteriota</taxon>
        <taxon>Cyanophyceae</taxon>
        <taxon>Synechococcales</taxon>
        <taxon>Prochlorococcaceae</taxon>
        <taxon>Cyanobium</taxon>
    </lineage>
</organism>
<dbReference type="EMBL" id="PXXO01000017">
    <property type="protein sequence ID" value="PSJ03714.1"/>
    <property type="molecule type" value="Genomic_DNA"/>
</dbReference>
<sequence>MPCRTSTPDSLVRVRDPIDPALTASTQVSNQITSGSDCTAAFRAAYENRYTWEPDFGGYQGRCIWEQAGDAGEDGKRVEGTFVVGADLKATVAGVADEEIHKALASQLWEVAIHRVRRSFEQTHGANTFTAGDTDAVGTEVVVGGKNTGDRYRIQNDVVTMVHRHIHGTVVTIFTESTTDTGSGYLSRSYTSQYSDPASGEAKGGTSRFNDTFVPLTEAGPWVLSERVVETEAHGETPAGRQVFRFEDLAPLA</sequence>
<name>A0A2P7MR65_9CYAN</name>
<keyword evidence="2" id="KW-1185">Reference proteome</keyword>
<dbReference type="InterPro" id="IPR021809">
    <property type="entry name" value="DUF3386"/>
</dbReference>
<evidence type="ECO:0000313" key="1">
    <source>
        <dbReference type="EMBL" id="PSJ03714.1"/>
    </source>
</evidence>
<dbReference type="AlphaFoldDB" id="A0A2P7MR65"/>
<accession>A0A2P7MR65</accession>
<proteinExistence type="predicted"/>
<reference evidence="1 2" key="1">
    <citation type="journal article" date="2018" name="Environ. Microbiol.">
        <title>Ecological and genomic features of two widespread freshwater picocyanobacteria.</title>
        <authorList>
            <person name="Cabello-Yeves P.J."/>
            <person name="Picazo A."/>
            <person name="Camacho A."/>
            <person name="Callieri C."/>
            <person name="Rosselli R."/>
            <person name="Roda-Garcia J.J."/>
            <person name="Coutinho F.H."/>
            <person name="Rodriguez-Valera F."/>
        </authorList>
    </citation>
    <scope>NUCLEOTIDE SEQUENCE [LARGE SCALE GENOMIC DNA]</scope>
    <source>
        <strain evidence="1 2">Tous</strain>
    </source>
</reference>
<protein>
    <recommendedName>
        <fullName evidence="3">DUF3386 domain-containing protein</fullName>
    </recommendedName>
</protein>
<dbReference type="Proteomes" id="UP000243002">
    <property type="component" value="Unassembled WGS sequence"/>
</dbReference>
<comment type="caution">
    <text evidence="1">The sequence shown here is derived from an EMBL/GenBank/DDBJ whole genome shotgun (WGS) entry which is preliminary data.</text>
</comment>
<evidence type="ECO:0000313" key="2">
    <source>
        <dbReference type="Proteomes" id="UP000243002"/>
    </source>
</evidence>
<dbReference type="OrthoDB" id="447919at2"/>